<accession>A0ABW5W944</accession>
<organism evidence="1 2">
    <name type="scientific">Prauserella oleivorans</name>
    <dbReference type="NCBI Taxonomy" id="1478153"/>
    <lineage>
        <taxon>Bacteria</taxon>
        <taxon>Bacillati</taxon>
        <taxon>Actinomycetota</taxon>
        <taxon>Actinomycetes</taxon>
        <taxon>Pseudonocardiales</taxon>
        <taxon>Pseudonocardiaceae</taxon>
        <taxon>Prauserella</taxon>
    </lineage>
</organism>
<comment type="caution">
    <text evidence="1">The sequence shown here is derived from an EMBL/GenBank/DDBJ whole genome shotgun (WGS) entry which is preliminary data.</text>
</comment>
<keyword evidence="2" id="KW-1185">Reference proteome</keyword>
<sequence>MPGVAVAGDGARLVDVYAGLRDYLPTGRPTSACAGVSPADVRNWIRTHQHALGTCWFTCRDLPAA</sequence>
<gene>
    <name evidence="1" type="ORF">ACFS2C_09495</name>
</gene>
<dbReference type="Proteomes" id="UP001597478">
    <property type="component" value="Unassembled WGS sequence"/>
</dbReference>
<evidence type="ECO:0000313" key="1">
    <source>
        <dbReference type="EMBL" id="MFD2799627.1"/>
    </source>
</evidence>
<protein>
    <submittedName>
        <fullName evidence="1">Uncharacterized protein</fullName>
    </submittedName>
</protein>
<dbReference type="RefSeq" id="WP_377390038.1">
    <property type="nucleotide sequence ID" value="NZ_JBHSAN010000020.1"/>
</dbReference>
<proteinExistence type="predicted"/>
<name>A0ABW5W944_9PSEU</name>
<reference evidence="2" key="1">
    <citation type="journal article" date="2019" name="Int. J. Syst. Evol. Microbiol.">
        <title>The Global Catalogue of Microorganisms (GCM) 10K type strain sequencing project: providing services to taxonomists for standard genome sequencing and annotation.</title>
        <authorList>
            <consortium name="The Broad Institute Genomics Platform"/>
            <consortium name="The Broad Institute Genome Sequencing Center for Infectious Disease"/>
            <person name="Wu L."/>
            <person name="Ma J."/>
        </authorList>
    </citation>
    <scope>NUCLEOTIDE SEQUENCE [LARGE SCALE GENOMIC DNA]</scope>
    <source>
        <strain evidence="2">IBRC-M 10906</strain>
    </source>
</reference>
<dbReference type="EMBL" id="JBHUOF010000011">
    <property type="protein sequence ID" value="MFD2799627.1"/>
    <property type="molecule type" value="Genomic_DNA"/>
</dbReference>
<evidence type="ECO:0000313" key="2">
    <source>
        <dbReference type="Proteomes" id="UP001597478"/>
    </source>
</evidence>